<dbReference type="SMART" id="SM00028">
    <property type="entry name" value="TPR"/>
    <property type="match status" value="4"/>
</dbReference>
<comment type="caution">
    <text evidence="6">The sequence shown here is derived from an EMBL/GenBank/DDBJ whole genome shotgun (WGS) entry which is preliminary data.</text>
</comment>
<keyword evidence="1" id="KW-0677">Repeat</keyword>
<dbReference type="Proteomes" id="UP000253426">
    <property type="component" value="Unassembled WGS sequence"/>
</dbReference>
<dbReference type="RefSeq" id="WP_113960666.1">
    <property type="nucleotide sequence ID" value="NZ_QNRR01000009.1"/>
</dbReference>
<dbReference type="SUPFAM" id="SSF48452">
    <property type="entry name" value="TPR-like"/>
    <property type="match status" value="1"/>
</dbReference>
<proteinExistence type="predicted"/>
<dbReference type="PROSITE" id="PS50005">
    <property type="entry name" value="TPR"/>
    <property type="match status" value="3"/>
</dbReference>
<dbReference type="PANTHER" id="PTHR45586">
    <property type="entry name" value="TPR REPEAT-CONTAINING PROTEIN PA4667"/>
    <property type="match status" value="1"/>
</dbReference>
<evidence type="ECO:0000256" key="3">
    <source>
        <dbReference type="PROSITE-ProRule" id="PRU00339"/>
    </source>
</evidence>
<dbReference type="OrthoDB" id="251285at2"/>
<reference evidence="6 7" key="1">
    <citation type="submission" date="2018-06" db="EMBL/GenBank/DDBJ databases">
        <title>Genomic Encyclopedia of Type Strains, Phase IV (KMG-IV): sequencing the most valuable type-strain genomes for metagenomic binning, comparative biology and taxonomic classification.</title>
        <authorList>
            <person name="Goeker M."/>
        </authorList>
    </citation>
    <scope>NUCLEOTIDE SEQUENCE [LARGE SCALE GENOMIC DNA]</scope>
    <source>
        <strain evidence="6 7">DSM 25532</strain>
    </source>
</reference>
<keyword evidence="7" id="KW-1185">Reference proteome</keyword>
<dbReference type="AlphaFoldDB" id="A0A366HBP6"/>
<evidence type="ECO:0000259" key="5">
    <source>
        <dbReference type="Pfam" id="PF23914"/>
    </source>
</evidence>
<keyword evidence="4" id="KW-0732">Signal</keyword>
<dbReference type="PROSITE" id="PS50293">
    <property type="entry name" value="TPR_REGION"/>
    <property type="match status" value="1"/>
</dbReference>
<evidence type="ECO:0000256" key="2">
    <source>
        <dbReference type="ARBA" id="ARBA00022803"/>
    </source>
</evidence>
<evidence type="ECO:0000256" key="4">
    <source>
        <dbReference type="SAM" id="SignalP"/>
    </source>
</evidence>
<dbReference type="EMBL" id="QNRR01000009">
    <property type="protein sequence ID" value="RBP39781.1"/>
    <property type="molecule type" value="Genomic_DNA"/>
</dbReference>
<evidence type="ECO:0000313" key="6">
    <source>
        <dbReference type="EMBL" id="RBP39781.1"/>
    </source>
</evidence>
<dbReference type="NCBIfam" id="TIGR04390">
    <property type="entry name" value="OMP_YaiO_dom"/>
    <property type="match status" value="1"/>
</dbReference>
<protein>
    <submittedName>
        <fullName evidence="6">YaiO family outer membrane protein</fullName>
    </submittedName>
</protein>
<feature type="chain" id="PRO_5017026476" evidence="4">
    <location>
        <begin position="26"/>
        <end position="442"/>
    </location>
</feature>
<feature type="repeat" description="TPR" evidence="3">
    <location>
        <begin position="126"/>
        <end position="159"/>
    </location>
</feature>
<feature type="signal peptide" evidence="4">
    <location>
        <begin position="1"/>
        <end position="25"/>
    </location>
</feature>
<gene>
    <name evidence="6" type="ORF">DES53_109209</name>
</gene>
<dbReference type="Gene3D" id="1.25.40.10">
    <property type="entry name" value="Tetratricopeptide repeat domain"/>
    <property type="match status" value="2"/>
</dbReference>
<dbReference type="InterPro" id="IPR051012">
    <property type="entry name" value="CellSynth/LPSAsmb/PSIAsmb"/>
</dbReference>
<feature type="repeat" description="TPR" evidence="3">
    <location>
        <begin position="160"/>
        <end position="193"/>
    </location>
</feature>
<evidence type="ECO:0000256" key="1">
    <source>
        <dbReference type="ARBA" id="ARBA00022737"/>
    </source>
</evidence>
<name>A0A366HBP6_9BACT</name>
<dbReference type="PANTHER" id="PTHR45586:SF1">
    <property type="entry name" value="LIPOPOLYSACCHARIDE ASSEMBLY PROTEIN B"/>
    <property type="match status" value="1"/>
</dbReference>
<evidence type="ECO:0000313" key="7">
    <source>
        <dbReference type="Proteomes" id="UP000253426"/>
    </source>
</evidence>
<accession>A0A366HBP6</accession>
<dbReference type="InterPro" id="IPR011990">
    <property type="entry name" value="TPR-like_helical_dom_sf"/>
</dbReference>
<feature type="repeat" description="TPR" evidence="3">
    <location>
        <begin position="58"/>
        <end position="91"/>
    </location>
</feature>
<dbReference type="InterPro" id="IPR019734">
    <property type="entry name" value="TPR_rpt"/>
</dbReference>
<dbReference type="PROSITE" id="PS51257">
    <property type="entry name" value="PROKAR_LIPOPROTEIN"/>
    <property type="match status" value="1"/>
</dbReference>
<sequence>MTRQGLAVTSLASWLAVACCASAVAGVYENGLAAKQAGRVEEATSLLGKAVAAQPRNAEAWFNYGTVLGWQGKNDEALAAIRKGLAIAPKDYDLRVAEARVMAWKSDYAAADQRLDELDAEFPKNEEVLVMRGRVATWRGDPKEARRYYEEVLSVNPRQVDALTGLGDLEYDRSKFKQARELYARALEVDPSPDIQKRIDRIDNQTKWRADFGVTGSTFERGERDNWWSTFFAISTKIESWGIWARWEYGERFEVRDNLFEFGAAGPLVSGVQASVFGGFSPEGNYSANAYVEGALRWRLYKQLGAVGSGTLLTESRWADYEAAQVDTYRLGWEQAIKNGWTVSASWIRLHYDTGEDTDGWLAFIMWEPKERWMIRLGGGQSVESLTNQTIQQDQSLESWTVFLGMVMPVSENWHVRIDAEREDVKDSVVRYGMALSMGCLF</sequence>
<dbReference type="SUPFAM" id="SSF56935">
    <property type="entry name" value="Porins"/>
    <property type="match status" value="1"/>
</dbReference>
<dbReference type="Pfam" id="PF23914">
    <property type="entry name" value="TPR_CcmH_CycH"/>
    <property type="match status" value="1"/>
</dbReference>
<keyword evidence="2 3" id="KW-0802">TPR repeat</keyword>
<organism evidence="6 7">
    <name type="scientific">Roseimicrobium gellanilyticum</name>
    <dbReference type="NCBI Taxonomy" id="748857"/>
    <lineage>
        <taxon>Bacteria</taxon>
        <taxon>Pseudomonadati</taxon>
        <taxon>Verrucomicrobiota</taxon>
        <taxon>Verrucomicrobiia</taxon>
        <taxon>Verrucomicrobiales</taxon>
        <taxon>Verrucomicrobiaceae</taxon>
        <taxon>Roseimicrobium</taxon>
    </lineage>
</organism>
<feature type="domain" description="Cytochrome c-type biogenesis protein H TPR" evidence="5">
    <location>
        <begin position="50"/>
        <end position="157"/>
    </location>
</feature>
<dbReference type="InterPro" id="IPR056413">
    <property type="entry name" value="TPR_CcmH_CycH"/>
</dbReference>
<dbReference type="InterPro" id="IPR030887">
    <property type="entry name" value="Beta-barrel_YaiO"/>
</dbReference>